<name>A0A2S6N9U0_RHOGL</name>
<gene>
    <name evidence="3" type="ORF">CCS01_17470</name>
</gene>
<dbReference type="PANTHER" id="PTHR48081">
    <property type="entry name" value="AB HYDROLASE SUPERFAMILY PROTEIN C4A8.06C"/>
    <property type="match status" value="1"/>
</dbReference>
<reference evidence="3 4" key="1">
    <citation type="journal article" date="2018" name="Arch. Microbiol.">
        <title>New insights into the metabolic potential of the phototrophic purple bacterium Rhodopila globiformis DSM 161(T) from its draft genome sequence and evidence for a vanadium-dependent nitrogenase.</title>
        <authorList>
            <person name="Imhoff J.F."/>
            <person name="Rahn T."/>
            <person name="Kunzel S."/>
            <person name="Neulinger S.C."/>
        </authorList>
    </citation>
    <scope>NUCLEOTIDE SEQUENCE [LARGE SCALE GENOMIC DNA]</scope>
    <source>
        <strain evidence="3 4">DSM 161</strain>
    </source>
</reference>
<evidence type="ECO:0000313" key="3">
    <source>
        <dbReference type="EMBL" id="PPQ31357.1"/>
    </source>
</evidence>
<dbReference type="AlphaFoldDB" id="A0A2S6N9U0"/>
<dbReference type="Gene3D" id="3.40.50.1820">
    <property type="entry name" value="alpha/beta hydrolase"/>
    <property type="match status" value="1"/>
</dbReference>
<protein>
    <submittedName>
        <fullName evidence="3">Alpha/beta hydrolase</fullName>
    </submittedName>
</protein>
<evidence type="ECO:0000313" key="4">
    <source>
        <dbReference type="Proteomes" id="UP000239724"/>
    </source>
</evidence>
<dbReference type="SUPFAM" id="SSF53474">
    <property type="entry name" value="alpha/beta-Hydrolases"/>
    <property type="match status" value="1"/>
</dbReference>
<organism evidence="3 4">
    <name type="scientific">Rhodopila globiformis</name>
    <name type="common">Rhodopseudomonas globiformis</name>
    <dbReference type="NCBI Taxonomy" id="1071"/>
    <lineage>
        <taxon>Bacteria</taxon>
        <taxon>Pseudomonadati</taxon>
        <taxon>Pseudomonadota</taxon>
        <taxon>Alphaproteobacteria</taxon>
        <taxon>Acetobacterales</taxon>
        <taxon>Acetobacteraceae</taxon>
        <taxon>Rhodopila</taxon>
    </lineage>
</organism>
<comment type="caution">
    <text evidence="3">The sequence shown here is derived from an EMBL/GenBank/DDBJ whole genome shotgun (WGS) entry which is preliminary data.</text>
</comment>
<dbReference type="RefSeq" id="WP_104520109.1">
    <property type="nucleotide sequence ID" value="NZ_NHRY01000191.1"/>
</dbReference>
<sequence length="320" mass="34479">MTDNPLRPALFRPEAVADDTAALNEAMVGLMTGLPDWWTTSAAAARDGRRQGRGPFPAPVFSPRARTQVIEGRDGNPIPLRIIAPDTIRGVYLHIHGGGWVLGAADLQDPLLERIADNTGLAVVSVEYRLAPEDPYPAGPDDCEAAAIWLVNNAGREFGSDILAIGGESAGAHLSAVTVLRLRDRYGYTGWRGANLVYGAFDLSMTPSQRAFGERRLVLRTSDMHQFYNAFLPAISERRVPDISPLYADLRGLCPALFTVGTADALVDDTLFMHARWIAAGNDAELAIYPGGAHGFTLFPNRLADEAAARSEAFLRAVAA</sequence>
<accession>A0A2S6N9U0</accession>
<dbReference type="PANTHER" id="PTHR48081:SF8">
    <property type="entry name" value="ALPHA_BETA HYDROLASE FOLD-3 DOMAIN-CONTAINING PROTEIN-RELATED"/>
    <property type="match status" value="1"/>
</dbReference>
<feature type="domain" description="Alpha/beta hydrolase fold-3" evidence="2">
    <location>
        <begin position="93"/>
        <end position="297"/>
    </location>
</feature>
<dbReference type="InterPro" id="IPR029058">
    <property type="entry name" value="AB_hydrolase_fold"/>
</dbReference>
<proteinExistence type="predicted"/>
<dbReference type="OrthoDB" id="9806180at2"/>
<keyword evidence="1 3" id="KW-0378">Hydrolase</keyword>
<keyword evidence="4" id="KW-1185">Reference proteome</keyword>
<dbReference type="GO" id="GO:0016787">
    <property type="term" value="F:hydrolase activity"/>
    <property type="evidence" value="ECO:0007669"/>
    <property type="project" value="UniProtKB-KW"/>
</dbReference>
<evidence type="ECO:0000259" key="2">
    <source>
        <dbReference type="Pfam" id="PF07859"/>
    </source>
</evidence>
<dbReference type="EMBL" id="NHRY01000191">
    <property type="protein sequence ID" value="PPQ31357.1"/>
    <property type="molecule type" value="Genomic_DNA"/>
</dbReference>
<dbReference type="InterPro" id="IPR013094">
    <property type="entry name" value="AB_hydrolase_3"/>
</dbReference>
<dbReference type="Proteomes" id="UP000239724">
    <property type="component" value="Unassembled WGS sequence"/>
</dbReference>
<dbReference type="InterPro" id="IPR050300">
    <property type="entry name" value="GDXG_lipolytic_enzyme"/>
</dbReference>
<dbReference type="Pfam" id="PF07859">
    <property type="entry name" value="Abhydrolase_3"/>
    <property type="match status" value="1"/>
</dbReference>
<evidence type="ECO:0000256" key="1">
    <source>
        <dbReference type="ARBA" id="ARBA00022801"/>
    </source>
</evidence>